<dbReference type="AlphaFoldDB" id="A0A6N7Q6D0"/>
<sequence length="352" mass="37745">MARNGRATLRLVDLSGDPPGEVLLFRAGVNKSYKGLLLFDEEAARRVLADFEAHGAELFFDFDHASLFGFSKGMGEAAAWFRPEVREGALWAVDVRWTEEAAEKVRARKYRYISPAVDYELDSNRITRLINVALTNLPASHGLPPLMAASQGAKGMLEGALAHIASALGLDPDAASEDDVIKAFDDHMAEEGGDEGDDALKDSDAAEALAQIRTLTGKATAREALAAAAEELQAARAAAVEDEIGALVDRGVAAKLIPEAGREAFVKLGRKDLDALRELVGSTGEDPEREKPKGDPPPKADPPKKPAVKPSPPATRYQQATLAARTRRNGEFDLQVAKTLRIDPAAMDDGDD</sequence>
<dbReference type="EMBL" id="WJIE01000021">
    <property type="protein sequence ID" value="MRG97854.1"/>
    <property type="molecule type" value="Genomic_DNA"/>
</dbReference>
<name>A0A6N7Q6D0_9BACT</name>
<comment type="caution">
    <text evidence="2">The sequence shown here is derived from an EMBL/GenBank/DDBJ whole genome shotgun (WGS) entry which is preliminary data.</text>
</comment>
<feature type="compositionally biased region" description="Basic and acidic residues" evidence="1">
    <location>
        <begin position="286"/>
        <end position="304"/>
    </location>
</feature>
<dbReference type="InterPro" id="IPR012106">
    <property type="entry name" value="Phage_Mu_Gp1"/>
</dbReference>
<proteinExistence type="predicted"/>
<evidence type="ECO:0008006" key="4">
    <source>
        <dbReference type="Google" id="ProtNLM"/>
    </source>
</evidence>
<evidence type="ECO:0000313" key="2">
    <source>
        <dbReference type="EMBL" id="MRG97854.1"/>
    </source>
</evidence>
<feature type="region of interest" description="Disordered" evidence="1">
    <location>
        <begin position="280"/>
        <end position="330"/>
    </location>
</feature>
<accession>A0A6N7Q6D0</accession>
<gene>
    <name evidence="2" type="ORF">GF068_38930</name>
</gene>
<dbReference type="Proteomes" id="UP000440224">
    <property type="component" value="Unassembled WGS sequence"/>
</dbReference>
<keyword evidence="3" id="KW-1185">Reference proteome</keyword>
<protein>
    <recommendedName>
        <fullName evidence="4">Mu-like prophage I protein</fullName>
    </recommendedName>
</protein>
<dbReference type="OrthoDB" id="2043985at2"/>
<reference evidence="2 3" key="1">
    <citation type="submission" date="2019-10" db="EMBL/GenBank/DDBJ databases">
        <title>A soil myxobacterium in the family Polyangiaceae.</title>
        <authorList>
            <person name="Li Y."/>
            <person name="Wang J."/>
        </authorList>
    </citation>
    <scope>NUCLEOTIDE SEQUENCE [LARGE SCALE GENOMIC DNA]</scope>
    <source>
        <strain evidence="2 3">DSM 14734</strain>
    </source>
</reference>
<organism evidence="2 3">
    <name type="scientific">Polyangium spumosum</name>
    <dbReference type="NCBI Taxonomy" id="889282"/>
    <lineage>
        <taxon>Bacteria</taxon>
        <taxon>Pseudomonadati</taxon>
        <taxon>Myxococcota</taxon>
        <taxon>Polyangia</taxon>
        <taxon>Polyangiales</taxon>
        <taxon>Polyangiaceae</taxon>
        <taxon>Polyangium</taxon>
    </lineage>
</organism>
<evidence type="ECO:0000313" key="3">
    <source>
        <dbReference type="Proteomes" id="UP000440224"/>
    </source>
</evidence>
<evidence type="ECO:0000256" key="1">
    <source>
        <dbReference type="SAM" id="MobiDB-lite"/>
    </source>
</evidence>
<dbReference type="Pfam" id="PF10123">
    <property type="entry name" value="Mu-like_Pro"/>
    <property type="match status" value="1"/>
</dbReference>